<dbReference type="Gene3D" id="3.40.50.2000">
    <property type="entry name" value="Glycogen Phosphorylase B"/>
    <property type="match status" value="2"/>
</dbReference>
<sequence length="375" mass="42981">MVTMTKVCVITSIHSPYDGRIYHKQCKSLKNAGYDVVLIAPKPDVVESENIPLITFNRPKGIKNRLQSIFHLYKLAKKENADLYHFHDPELMIVGVMIESLLKKPVIYDVHEHYPNTIMGREYIPSIVKVPMKLAYIAIEKLALIKISGVIYTTEEIGRRYDKYNGCKIENYPLKEMFPEPSNEKDENQIIYLGGITKIRGVLQLIEGFGLAVKSVPQAKLLFLGSFESNQFREEVYELIDQLKLKENVTFISRVPYEQISAYVERSSVGILPYLPYPNHLVALPNKLFEYMAANNAIISSNFSHYAKVIEDSQGGLVVDPEDPKDIGTKISHLLSNPNQTKELGRNARKAFETKYNWTCEEKKLLEFYRSLLIK</sequence>
<dbReference type="Proteomes" id="UP000447833">
    <property type="component" value="Unassembled WGS sequence"/>
</dbReference>
<protein>
    <submittedName>
        <fullName evidence="5">Glycosyltransferase</fullName>
    </submittedName>
</protein>
<evidence type="ECO:0000259" key="3">
    <source>
        <dbReference type="Pfam" id="PF00534"/>
    </source>
</evidence>
<accession>A0A845EVF3</accession>
<feature type="domain" description="Glycosyl transferase family 1" evidence="3">
    <location>
        <begin position="179"/>
        <end position="350"/>
    </location>
</feature>
<evidence type="ECO:0000313" key="5">
    <source>
        <dbReference type="EMBL" id="MYL61968.1"/>
    </source>
</evidence>
<evidence type="ECO:0000313" key="6">
    <source>
        <dbReference type="Proteomes" id="UP000447833"/>
    </source>
</evidence>
<name>A0A845EVF3_9BACL</name>
<dbReference type="InterPro" id="IPR028098">
    <property type="entry name" value="Glyco_trans_4-like_N"/>
</dbReference>
<proteinExistence type="predicted"/>
<evidence type="ECO:0000259" key="4">
    <source>
        <dbReference type="Pfam" id="PF13439"/>
    </source>
</evidence>
<dbReference type="AlphaFoldDB" id="A0A845EVF3"/>
<dbReference type="PANTHER" id="PTHR12526:SF629">
    <property type="entry name" value="TEICHURONIC ACID BIOSYNTHESIS GLYCOSYLTRANSFERASE TUAH-RELATED"/>
    <property type="match status" value="1"/>
</dbReference>
<feature type="domain" description="Glycosyltransferase subfamily 4-like N-terminal" evidence="4">
    <location>
        <begin position="24"/>
        <end position="166"/>
    </location>
</feature>
<gene>
    <name evidence="5" type="ORF">GLW07_01235</name>
</gene>
<dbReference type="PANTHER" id="PTHR12526">
    <property type="entry name" value="GLYCOSYLTRANSFERASE"/>
    <property type="match status" value="1"/>
</dbReference>
<dbReference type="InterPro" id="IPR001296">
    <property type="entry name" value="Glyco_trans_1"/>
</dbReference>
<keyword evidence="1" id="KW-0328">Glycosyltransferase</keyword>
<dbReference type="GO" id="GO:0016757">
    <property type="term" value="F:glycosyltransferase activity"/>
    <property type="evidence" value="ECO:0007669"/>
    <property type="project" value="UniProtKB-KW"/>
</dbReference>
<evidence type="ECO:0000256" key="1">
    <source>
        <dbReference type="ARBA" id="ARBA00022676"/>
    </source>
</evidence>
<dbReference type="Pfam" id="PF13439">
    <property type="entry name" value="Glyco_transf_4"/>
    <property type="match status" value="1"/>
</dbReference>
<comment type="caution">
    <text evidence="5">The sequence shown here is derived from an EMBL/GenBank/DDBJ whole genome shotgun (WGS) entry which is preliminary data.</text>
</comment>
<dbReference type="EMBL" id="WMEY01000001">
    <property type="protein sequence ID" value="MYL61968.1"/>
    <property type="molecule type" value="Genomic_DNA"/>
</dbReference>
<evidence type="ECO:0000256" key="2">
    <source>
        <dbReference type="ARBA" id="ARBA00022679"/>
    </source>
</evidence>
<keyword evidence="2 5" id="KW-0808">Transferase</keyword>
<dbReference type="CDD" id="cd03794">
    <property type="entry name" value="GT4_WbuB-like"/>
    <property type="match status" value="1"/>
</dbReference>
<dbReference type="SUPFAM" id="SSF53756">
    <property type="entry name" value="UDP-Glycosyltransferase/glycogen phosphorylase"/>
    <property type="match status" value="1"/>
</dbReference>
<dbReference type="Pfam" id="PF00534">
    <property type="entry name" value="Glycos_transf_1"/>
    <property type="match status" value="1"/>
</dbReference>
<organism evidence="5 6">
    <name type="scientific">Guptibacillus hwajinpoensis</name>
    <dbReference type="NCBI Taxonomy" id="208199"/>
    <lineage>
        <taxon>Bacteria</taxon>
        <taxon>Bacillati</taxon>
        <taxon>Bacillota</taxon>
        <taxon>Bacilli</taxon>
        <taxon>Bacillales</taxon>
        <taxon>Guptibacillaceae</taxon>
        <taxon>Guptibacillus</taxon>
    </lineage>
</organism>
<reference evidence="5 6" key="1">
    <citation type="submission" date="2019-11" db="EMBL/GenBank/DDBJ databases">
        <title>Genome sequences of 17 halophilic strains isolated from different environments.</title>
        <authorList>
            <person name="Furrow R.E."/>
        </authorList>
    </citation>
    <scope>NUCLEOTIDE SEQUENCE [LARGE SCALE GENOMIC DNA]</scope>
    <source>
        <strain evidence="5 6">22506_14_FS</strain>
    </source>
</reference>